<dbReference type="InterPro" id="IPR015358">
    <property type="entry name" value="Tscrpt_reg_MerR_DNA-bd"/>
</dbReference>
<dbReference type="SMART" id="SM00422">
    <property type="entry name" value="HTH_MERR"/>
    <property type="match status" value="1"/>
</dbReference>
<dbReference type="InterPro" id="IPR009061">
    <property type="entry name" value="DNA-bd_dom_put_sf"/>
</dbReference>
<dbReference type="Proteomes" id="UP000199459">
    <property type="component" value="Unassembled WGS sequence"/>
</dbReference>
<evidence type="ECO:0000256" key="2">
    <source>
        <dbReference type="ARBA" id="ARBA00023125"/>
    </source>
</evidence>
<evidence type="ECO:0000256" key="3">
    <source>
        <dbReference type="ARBA" id="ARBA00023163"/>
    </source>
</evidence>
<name>A0A1H8H8W6_9PROT</name>
<evidence type="ECO:0000313" key="6">
    <source>
        <dbReference type="Proteomes" id="UP000199459"/>
    </source>
</evidence>
<evidence type="ECO:0000313" key="5">
    <source>
        <dbReference type="EMBL" id="SEN52474.1"/>
    </source>
</evidence>
<dbReference type="InterPro" id="IPR000551">
    <property type="entry name" value="MerR-type_HTH_dom"/>
</dbReference>
<keyword evidence="2 5" id="KW-0238">DNA-binding</keyword>
<dbReference type="GO" id="GO:0003700">
    <property type="term" value="F:DNA-binding transcription factor activity"/>
    <property type="evidence" value="ECO:0007669"/>
    <property type="project" value="InterPro"/>
</dbReference>
<feature type="domain" description="HTH merR-type" evidence="4">
    <location>
        <begin position="1"/>
        <end position="69"/>
    </location>
</feature>
<dbReference type="PRINTS" id="PR00040">
    <property type="entry name" value="HTHMERR"/>
</dbReference>
<dbReference type="SUPFAM" id="SSF46955">
    <property type="entry name" value="Putative DNA-binding domain"/>
    <property type="match status" value="1"/>
</dbReference>
<dbReference type="PROSITE" id="PS00552">
    <property type="entry name" value="HTH_MERR_1"/>
    <property type="match status" value="1"/>
</dbReference>
<dbReference type="PANTHER" id="PTHR30204">
    <property type="entry name" value="REDOX-CYCLING DRUG-SENSING TRANSCRIPTIONAL ACTIVATOR SOXR"/>
    <property type="match status" value="1"/>
</dbReference>
<keyword evidence="3" id="KW-0804">Transcription</keyword>
<protein>
    <submittedName>
        <fullName evidence="5">DNA-binding transcriptional regulator, MerR family</fullName>
    </submittedName>
</protein>
<dbReference type="RefSeq" id="WP_090633862.1">
    <property type="nucleotide sequence ID" value="NZ_FOCP01000022.1"/>
</dbReference>
<dbReference type="Pfam" id="PF09278">
    <property type="entry name" value="MerR-DNA-bind"/>
    <property type="match status" value="1"/>
</dbReference>
<evidence type="ECO:0000256" key="1">
    <source>
        <dbReference type="ARBA" id="ARBA00023015"/>
    </source>
</evidence>
<keyword evidence="1" id="KW-0805">Transcription regulation</keyword>
<accession>A0A1H8H8W6</accession>
<evidence type="ECO:0000259" key="4">
    <source>
        <dbReference type="PROSITE" id="PS50937"/>
    </source>
</evidence>
<dbReference type="AlphaFoldDB" id="A0A1H8H8W6"/>
<dbReference type="EMBL" id="FOCP01000022">
    <property type="protein sequence ID" value="SEN52474.1"/>
    <property type="molecule type" value="Genomic_DNA"/>
</dbReference>
<dbReference type="OrthoDB" id="9802944at2"/>
<reference evidence="5 6" key="1">
    <citation type="submission" date="2016-10" db="EMBL/GenBank/DDBJ databases">
        <authorList>
            <person name="de Groot N.N."/>
        </authorList>
    </citation>
    <scope>NUCLEOTIDE SEQUENCE [LARGE SCALE GENOMIC DNA]</scope>
    <source>
        <strain evidence="5 6">Nm22</strain>
    </source>
</reference>
<proteinExistence type="predicted"/>
<dbReference type="Pfam" id="PF00376">
    <property type="entry name" value="MerR"/>
    <property type="match status" value="1"/>
</dbReference>
<organism evidence="5 6">
    <name type="scientific">Nitrosomonas marina</name>
    <dbReference type="NCBI Taxonomy" id="917"/>
    <lineage>
        <taxon>Bacteria</taxon>
        <taxon>Pseudomonadati</taxon>
        <taxon>Pseudomonadota</taxon>
        <taxon>Betaproteobacteria</taxon>
        <taxon>Nitrosomonadales</taxon>
        <taxon>Nitrosomonadaceae</taxon>
        <taxon>Nitrosomonas</taxon>
    </lineage>
</organism>
<sequence length="135" mass="15010">MLIGELADKANISVDTIRYYEREGLIKPVSVRDSGYREFDESSADTLLFVVRAKDLGFSLKEICTLLRLKNDPDTTCGEVKALAEKKITDVILKIKSLQAIEKDLTALLRACTDTAASVDECPIVDSLDKKEKEI</sequence>
<dbReference type="GO" id="GO:0003677">
    <property type="term" value="F:DNA binding"/>
    <property type="evidence" value="ECO:0007669"/>
    <property type="project" value="UniProtKB-KW"/>
</dbReference>
<dbReference type="CDD" id="cd04770">
    <property type="entry name" value="HTH_HMRTR"/>
    <property type="match status" value="1"/>
</dbReference>
<dbReference type="Gene3D" id="1.10.1660.10">
    <property type="match status" value="1"/>
</dbReference>
<dbReference type="InterPro" id="IPR047057">
    <property type="entry name" value="MerR_fam"/>
</dbReference>
<gene>
    <name evidence="5" type="ORF">SAMN05216325_12226</name>
</gene>
<dbReference type="PANTHER" id="PTHR30204:SF92">
    <property type="entry name" value="HTH-TYPE TRANSCRIPTIONAL REGULATOR ZNTR"/>
    <property type="match status" value="1"/>
</dbReference>
<dbReference type="PROSITE" id="PS50937">
    <property type="entry name" value="HTH_MERR_2"/>
    <property type="match status" value="1"/>
</dbReference>